<feature type="domain" description="GST N-terminal" evidence="2">
    <location>
        <begin position="16"/>
        <end position="83"/>
    </location>
</feature>
<comment type="caution">
    <text evidence="3">The sequence shown here is derived from an EMBL/GenBank/DDBJ whole genome shotgun (WGS) entry which is preliminary data.</text>
</comment>
<evidence type="ECO:0000259" key="2">
    <source>
        <dbReference type="Pfam" id="PF13409"/>
    </source>
</evidence>
<dbReference type="AlphaFoldDB" id="A0AAD3DTK6"/>
<evidence type="ECO:0000256" key="1">
    <source>
        <dbReference type="SAM" id="MobiDB-lite"/>
    </source>
</evidence>
<evidence type="ECO:0000313" key="3">
    <source>
        <dbReference type="EMBL" id="GFR47830.1"/>
    </source>
</evidence>
<organism evidence="3 4">
    <name type="scientific">Astrephomene gubernaculifera</name>
    <dbReference type="NCBI Taxonomy" id="47775"/>
    <lineage>
        <taxon>Eukaryota</taxon>
        <taxon>Viridiplantae</taxon>
        <taxon>Chlorophyta</taxon>
        <taxon>core chlorophytes</taxon>
        <taxon>Chlorophyceae</taxon>
        <taxon>CS clade</taxon>
        <taxon>Chlamydomonadales</taxon>
        <taxon>Astrephomenaceae</taxon>
        <taxon>Astrephomene</taxon>
    </lineage>
</organism>
<evidence type="ECO:0000313" key="4">
    <source>
        <dbReference type="Proteomes" id="UP001054857"/>
    </source>
</evidence>
<feature type="region of interest" description="Disordered" evidence="1">
    <location>
        <begin position="181"/>
        <end position="209"/>
    </location>
</feature>
<sequence length="283" mass="30606">MGGKQKLPELVSLSISAWSLKARFALKHHGIKYRTTPYTPLAGELWLRLRLCEWRRKLTVPVMFTPQGGVLMQSYDIARWADEHSARPGAEKLFPEGREEEVSSWNAKSDTVLFFGRQALVRQLKVDPSPAVPPGLTWLGPVGRSLVRLIAGRLGSKYRAEGDTTSLEKALAVLREAQAALRTAPTAPPATSPTSPTSPSGPSPAGPLRHLVAGRLTYADIAIAVATMTLKPLGPPFSNTPRGAVRELQPHLSEFADLLAWRDALFAAHYPTTTTSSSSSAAA</sequence>
<dbReference type="Proteomes" id="UP001054857">
    <property type="component" value="Unassembled WGS sequence"/>
</dbReference>
<dbReference type="InterPro" id="IPR036249">
    <property type="entry name" value="Thioredoxin-like_sf"/>
</dbReference>
<name>A0AAD3DTK6_9CHLO</name>
<dbReference type="Gene3D" id="3.40.30.10">
    <property type="entry name" value="Glutaredoxin"/>
    <property type="match status" value="1"/>
</dbReference>
<gene>
    <name evidence="3" type="ORF">Agub_g9608</name>
</gene>
<dbReference type="EMBL" id="BMAR01000020">
    <property type="protein sequence ID" value="GFR47830.1"/>
    <property type="molecule type" value="Genomic_DNA"/>
</dbReference>
<keyword evidence="4" id="KW-1185">Reference proteome</keyword>
<dbReference type="InterPro" id="IPR004045">
    <property type="entry name" value="Glutathione_S-Trfase_N"/>
</dbReference>
<reference evidence="3 4" key="1">
    <citation type="journal article" date="2021" name="Sci. Rep.">
        <title>Genome sequencing of the multicellular alga Astrephomene provides insights into convergent evolution of germ-soma differentiation.</title>
        <authorList>
            <person name="Yamashita S."/>
            <person name="Yamamoto K."/>
            <person name="Matsuzaki R."/>
            <person name="Suzuki S."/>
            <person name="Yamaguchi H."/>
            <person name="Hirooka S."/>
            <person name="Minakuchi Y."/>
            <person name="Miyagishima S."/>
            <person name="Kawachi M."/>
            <person name="Toyoda A."/>
            <person name="Nozaki H."/>
        </authorList>
    </citation>
    <scope>NUCLEOTIDE SEQUENCE [LARGE SCALE GENOMIC DNA]</scope>
    <source>
        <strain evidence="3 4">NIES-4017</strain>
    </source>
</reference>
<accession>A0AAD3DTK6</accession>
<dbReference type="Pfam" id="PF13409">
    <property type="entry name" value="GST_N_2"/>
    <property type="match status" value="1"/>
</dbReference>
<protein>
    <recommendedName>
        <fullName evidence="2">GST N-terminal domain-containing protein</fullName>
    </recommendedName>
</protein>
<dbReference type="SUPFAM" id="SSF52833">
    <property type="entry name" value="Thioredoxin-like"/>
    <property type="match status" value="1"/>
</dbReference>
<proteinExistence type="predicted"/>